<evidence type="ECO:0000256" key="5">
    <source>
        <dbReference type="ARBA" id="ARBA00022989"/>
    </source>
</evidence>
<keyword evidence="9" id="KW-0614">Plasmid</keyword>
<evidence type="ECO:0000256" key="4">
    <source>
        <dbReference type="ARBA" id="ARBA00022801"/>
    </source>
</evidence>
<evidence type="ECO:0000259" key="8">
    <source>
        <dbReference type="SMART" id="SM00014"/>
    </source>
</evidence>
<proteinExistence type="predicted"/>
<sequence length="251" mass="26145">MIELAGIAGRHALELMAATLLVAACIAYGAVQVGRARMLTFDAAIRVGAVVVVTAAACFAALTHALLTDPALTRFDLAFALDLGATVPREVKQVFAVATHLGDPKVLAVCCAAGTIALLSTRHILLACTLAAASGGNGLLNMTLKHLIRRARPEYDAAFASVHSWSFPSGHTSGSLATYGAIAYVLVRTLPARWRLPVVLGAVAVVGMIAWSRLIIGVHFASDVLAGALSSTAWLTACVLVAERLRRRAIG</sequence>
<accession>A0A0P0RMK5</accession>
<feature type="transmembrane region" description="Helical" evidence="7">
    <location>
        <begin position="12"/>
        <end position="31"/>
    </location>
</feature>
<dbReference type="PANTHER" id="PTHR14969">
    <property type="entry name" value="SPHINGOSINE-1-PHOSPHATE PHOSPHOHYDROLASE"/>
    <property type="match status" value="1"/>
</dbReference>
<dbReference type="GO" id="GO:0016787">
    <property type="term" value="F:hydrolase activity"/>
    <property type="evidence" value="ECO:0007669"/>
    <property type="project" value="UniProtKB-KW"/>
</dbReference>
<dbReference type="Gene3D" id="1.20.144.10">
    <property type="entry name" value="Phosphatidic acid phosphatase type 2/haloperoxidase"/>
    <property type="match status" value="2"/>
</dbReference>
<evidence type="ECO:0000313" key="10">
    <source>
        <dbReference type="Proteomes" id="UP000019146"/>
    </source>
</evidence>
<evidence type="ECO:0000256" key="6">
    <source>
        <dbReference type="ARBA" id="ARBA00023136"/>
    </source>
</evidence>
<dbReference type="EMBL" id="CP012748">
    <property type="protein sequence ID" value="ALL69974.1"/>
    <property type="molecule type" value="Genomic_DNA"/>
</dbReference>
<dbReference type="InterPro" id="IPR000326">
    <property type="entry name" value="PAP2/HPO"/>
</dbReference>
<dbReference type="RefSeq" id="WP_035995100.1">
    <property type="nucleotide sequence ID" value="NZ_CP012748.1"/>
</dbReference>
<dbReference type="InterPro" id="IPR036938">
    <property type="entry name" value="PAP2/HPO_sf"/>
</dbReference>
<feature type="transmembrane region" description="Helical" evidence="7">
    <location>
        <begin position="43"/>
        <end position="67"/>
    </location>
</feature>
<dbReference type="SUPFAM" id="SSF48317">
    <property type="entry name" value="Acid phosphatase/Vanadium-dependent haloperoxidase"/>
    <property type="match status" value="1"/>
</dbReference>
<geneLocation type="plasmid" evidence="10"/>
<name>A0A0P0RMK5_9BURK</name>
<protein>
    <submittedName>
        <fullName evidence="9">Phosphatidylglycerophosphatase B</fullName>
    </submittedName>
</protein>
<dbReference type="Pfam" id="PF01569">
    <property type="entry name" value="PAP2"/>
    <property type="match status" value="1"/>
</dbReference>
<evidence type="ECO:0000256" key="1">
    <source>
        <dbReference type="ARBA" id="ARBA00004651"/>
    </source>
</evidence>
<evidence type="ECO:0000256" key="7">
    <source>
        <dbReference type="SAM" id="Phobius"/>
    </source>
</evidence>
<dbReference type="GO" id="GO:0005886">
    <property type="term" value="C:plasma membrane"/>
    <property type="evidence" value="ECO:0007669"/>
    <property type="project" value="UniProtKB-SubCell"/>
</dbReference>
<feature type="transmembrane region" description="Helical" evidence="7">
    <location>
        <begin position="224"/>
        <end position="242"/>
    </location>
</feature>
<comment type="subcellular location">
    <subcellularLocation>
        <location evidence="1">Cell membrane</location>
        <topology evidence="1">Multi-pass membrane protein</topology>
    </subcellularLocation>
</comment>
<dbReference type="PANTHER" id="PTHR14969:SF62">
    <property type="entry name" value="DECAPRENYLPHOSPHORYL-5-PHOSPHORIBOSE PHOSPHATASE RV3807C-RELATED"/>
    <property type="match status" value="1"/>
</dbReference>
<feature type="domain" description="Phosphatidic acid phosphatase type 2/haloperoxidase" evidence="8">
    <location>
        <begin position="126"/>
        <end position="239"/>
    </location>
</feature>
<evidence type="ECO:0000256" key="3">
    <source>
        <dbReference type="ARBA" id="ARBA00022692"/>
    </source>
</evidence>
<dbReference type="CDD" id="cd03392">
    <property type="entry name" value="PAP2_like_2"/>
    <property type="match status" value="1"/>
</dbReference>
<keyword evidence="2" id="KW-1003">Cell membrane</keyword>
<dbReference type="SMART" id="SM00014">
    <property type="entry name" value="acidPPc"/>
    <property type="match status" value="1"/>
</dbReference>
<keyword evidence="5 7" id="KW-1133">Transmembrane helix</keyword>
<gene>
    <name evidence="9" type="ORF">K788_0001667</name>
</gene>
<reference evidence="9 10" key="1">
    <citation type="journal article" date="2014" name="Genome Announc.">
        <title>Draft Genome Sequence of the Haloacid-Degrading Burkholderia caribensis Strain MBA4.</title>
        <authorList>
            <person name="Pan Y."/>
            <person name="Kong K.F."/>
            <person name="Tsang J.S."/>
        </authorList>
    </citation>
    <scope>NUCLEOTIDE SEQUENCE [LARGE SCALE GENOMIC DNA]</scope>
    <source>
        <strain evidence="9 10">MBA4</strain>
        <plasmid evidence="10">Plasmid</plasmid>
    </source>
</reference>
<dbReference type="KEGG" id="bcai:K788_0001667"/>
<dbReference type="AlphaFoldDB" id="A0A0P0RMK5"/>
<organism evidence="9 10">
    <name type="scientific">Paraburkholderia caribensis MBA4</name>
    <dbReference type="NCBI Taxonomy" id="1323664"/>
    <lineage>
        <taxon>Bacteria</taxon>
        <taxon>Pseudomonadati</taxon>
        <taxon>Pseudomonadota</taxon>
        <taxon>Betaproteobacteria</taxon>
        <taxon>Burkholderiales</taxon>
        <taxon>Burkholderiaceae</taxon>
        <taxon>Paraburkholderia</taxon>
    </lineage>
</organism>
<keyword evidence="6 7" id="KW-0472">Membrane</keyword>
<evidence type="ECO:0000313" key="9">
    <source>
        <dbReference type="EMBL" id="ALL69974.1"/>
    </source>
</evidence>
<keyword evidence="3 7" id="KW-0812">Transmembrane</keyword>
<keyword evidence="4" id="KW-0378">Hydrolase</keyword>
<feature type="transmembrane region" description="Helical" evidence="7">
    <location>
        <begin position="198"/>
        <end position="218"/>
    </location>
</feature>
<evidence type="ECO:0000256" key="2">
    <source>
        <dbReference type="ARBA" id="ARBA00022475"/>
    </source>
</evidence>
<dbReference type="GeneID" id="69973494"/>
<dbReference type="Proteomes" id="UP000019146">
    <property type="component" value="Plasmid unnamed"/>
</dbReference>